<dbReference type="InterPro" id="IPR050248">
    <property type="entry name" value="Polysacc_deacetylase_ArnD"/>
</dbReference>
<protein>
    <submittedName>
        <fullName evidence="5">Peptidoglycan-N-acetylglucosamine deacetylase</fullName>
    </submittedName>
    <submittedName>
        <fullName evidence="4">Polysaccharide deacetylase</fullName>
    </submittedName>
</protein>
<feature type="transmembrane region" description="Helical" evidence="2">
    <location>
        <begin position="12"/>
        <end position="33"/>
    </location>
</feature>
<organism evidence="5 6">
    <name type="scientific">Bacillus licheniformis</name>
    <dbReference type="NCBI Taxonomy" id="1402"/>
    <lineage>
        <taxon>Bacteria</taxon>
        <taxon>Bacillati</taxon>
        <taxon>Bacillota</taxon>
        <taxon>Bacilli</taxon>
        <taxon>Bacillales</taxon>
        <taxon>Bacillaceae</taxon>
        <taxon>Bacillus</taxon>
    </lineage>
</organism>
<evidence type="ECO:0000259" key="3">
    <source>
        <dbReference type="PROSITE" id="PS51677"/>
    </source>
</evidence>
<evidence type="ECO:0000313" key="6">
    <source>
        <dbReference type="Proteomes" id="UP000435910"/>
    </source>
</evidence>
<sequence length="303" mass="34613">MRQVSKKTAPSVAYLLTKAACFFVLCLILLYVWDLSQSSAATEKRELTVSENSQMRHEGDSVPLKKATQGELLDHLSTKQQIEKRKQEKEKQKAAAEKKKEKSKEKTVYLTFDDGPSAVSQRLLQILSEHDAKATFFMLEPNMKLHKEAVLNMKQQGHALGLHGVTHDQKQFYKGANSPNLEMKQAQKTLKSITGVETHLIRTPYGSKPSLTEAQKKVLKKNGFIYWDWNIDSLDWKYRSQKFVPEVMNQLNILEKRQTKQPIVILMHDIPSTVQSLPLLLTNLKNMGYSFATLDESMTPVHE</sequence>
<dbReference type="CDD" id="cd10944">
    <property type="entry name" value="CE4_SmPgdA_like"/>
    <property type="match status" value="1"/>
</dbReference>
<dbReference type="Proteomes" id="UP000435910">
    <property type="component" value="Unassembled WGS sequence"/>
</dbReference>
<evidence type="ECO:0000256" key="2">
    <source>
        <dbReference type="SAM" id="Phobius"/>
    </source>
</evidence>
<dbReference type="RefSeq" id="WP_003180166.1">
    <property type="nucleotide sequence ID" value="NZ_BEXU01000023.1"/>
</dbReference>
<feature type="compositionally biased region" description="Basic and acidic residues" evidence="1">
    <location>
        <begin position="47"/>
        <end position="60"/>
    </location>
</feature>
<evidence type="ECO:0000313" key="7">
    <source>
        <dbReference type="Proteomes" id="UP000595038"/>
    </source>
</evidence>
<reference evidence="4 7" key="2">
    <citation type="submission" date="2020-12" db="EMBL/GenBank/DDBJ databases">
        <title>FDA dAtabase for Regulatory Grade micrObial Sequences (FDA-ARGOS): Supporting development and validation of Infectious Disease Dx tests.</title>
        <authorList>
            <person name="Nelson B."/>
            <person name="Plummer A."/>
            <person name="Tallon L."/>
            <person name="Sadzewicz L."/>
            <person name="Zhao X."/>
            <person name="Boylan J."/>
            <person name="Ott S."/>
            <person name="Bowen H."/>
            <person name="Vavikolanu K."/>
            <person name="Mehta A."/>
            <person name="Aluvathingal J."/>
            <person name="Nadendla S."/>
            <person name="Myers T."/>
            <person name="Yan Y."/>
            <person name="Sichtig H."/>
        </authorList>
    </citation>
    <scope>NUCLEOTIDE SEQUENCE [LARGE SCALE GENOMIC DNA]</scope>
    <source>
        <strain evidence="4 7">FDAARGOS_923</strain>
    </source>
</reference>
<dbReference type="OMA" id="DSNDWKL"/>
<dbReference type="AlphaFoldDB" id="A0A415J0G9"/>
<feature type="domain" description="NodB homology" evidence="3">
    <location>
        <begin position="106"/>
        <end position="292"/>
    </location>
</feature>
<dbReference type="GO" id="GO:0005975">
    <property type="term" value="P:carbohydrate metabolic process"/>
    <property type="evidence" value="ECO:0007669"/>
    <property type="project" value="InterPro"/>
</dbReference>
<accession>A0A415J0G9</accession>
<dbReference type="EMBL" id="CP065647">
    <property type="protein sequence ID" value="QPR72397.1"/>
    <property type="molecule type" value="Genomic_DNA"/>
</dbReference>
<dbReference type="GO" id="GO:0016810">
    <property type="term" value="F:hydrolase activity, acting on carbon-nitrogen (but not peptide) bonds"/>
    <property type="evidence" value="ECO:0007669"/>
    <property type="project" value="InterPro"/>
</dbReference>
<dbReference type="Gene3D" id="3.20.20.370">
    <property type="entry name" value="Glycoside hydrolase/deacetylase"/>
    <property type="match status" value="1"/>
</dbReference>
<reference evidence="5 6" key="1">
    <citation type="submission" date="2019-06" db="EMBL/GenBank/DDBJ databases">
        <title>Genome sequence analysis of &gt;100 Bacillus licheniformis strains suggests intrinsic resistance to this species.</title>
        <authorList>
            <person name="Wels M."/>
            <person name="Siezen R.J."/>
            <person name="Johansen E."/>
            <person name="Stuer-Lauridsen B."/>
            <person name="Bjerre K."/>
            <person name="Nielsen B.K.K."/>
        </authorList>
    </citation>
    <scope>NUCLEOTIDE SEQUENCE [LARGE SCALE GENOMIC DNA]</scope>
    <source>
        <strain evidence="5 6">BAC-16736</strain>
    </source>
</reference>
<dbReference type="PROSITE" id="PS51677">
    <property type="entry name" value="NODB"/>
    <property type="match status" value="1"/>
</dbReference>
<dbReference type="Proteomes" id="UP000595038">
    <property type="component" value="Chromosome"/>
</dbReference>
<dbReference type="PANTHER" id="PTHR10587">
    <property type="entry name" value="GLYCOSYL TRANSFERASE-RELATED"/>
    <property type="match status" value="1"/>
</dbReference>
<keyword evidence="2" id="KW-1133">Transmembrane helix</keyword>
<dbReference type="Pfam" id="PF01522">
    <property type="entry name" value="Polysacc_deac_1"/>
    <property type="match status" value="1"/>
</dbReference>
<keyword evidence="2" id="KW-0472">Membrane</keyword>
<dbReference type="PANTHER" id="PTHR10587:SF125">
    <property type="entry name" value="POLYSACCHARIDE DEACETYLASE YHEN-RELATED"/>
    <property type="match status" value="1"/>
</dbReference>
<dbReference type="EMBL" id="NILC01000021">
    <property type="protein sequence ID" value="TWL28626.1"/>
    <property type="molecule type" value="Genomic_DNA"/>
</dbReference>
<evidence type="ECO:0000256" key="1">
    <source>
        <dbReference type="SAM" id="MobiDB-lite"/>
    </source>
</evidence>
<dbReference type="SUPFAM" id="SSF88713">
    <property type="entry name" value="Glycoside hydrolase/deacetylase"/>
    <property type="match status" value="1"/>
</dbReference>
<feature type="region of interest" description="Disordered" evidence="1">
    <location>
        <begin position="47"/>
        <end position="100"/>
    </location>
</feature>
<feature type="compositionally biased region" description="Basic and acidic residues" evidence="1">
    <location>
        <begin position="72"/>
        <end position="100"/>
    </location>
</feature>
<proteinExistence type="predicted"/>
<evidence type="ECO:0000313" key="4">
    <source>
        <dbReference type="EMBL" id="QPR72397.1"/>
    </source>
</evidence>
<keyword evidence="2" id="KW-0812">Transmembrane</keyword>
<dbReference type="InterPro" id="IPR002509">
    <property type="entry name" value="NODB_dom"/>
</dbReference>
<dbReference type="GeneID" id="92862384"/>
<evidence type="ECO:0000313" key="5">
    <source>
        <dbReference type="EMBL" id="TWL28626.1"/>
    </source>
</evidence>
<gene>
    <name evidence="5" type="ORF">CHCC16736_3228</name>
    <name evidence="4" type="ORF">I6G80_21750</name>
</gene>
<dbReference type="InterPro" id="IPR011330">
    <property type="entry name" value="Glyco_hydro/deAcase_b/a-brl"/>
</dbReference>
<name>A0A415J0G9_BACLI</name>